<gene>
    <name evidence="2" type="ORF">AArcSt11_08665</name>
</gene>
<organism evidence="2 3">
    <name type="scientific">Natranaeroarchaeum aerophilus</name>
    <dbReference type="NCBI Taxonomy" id="2917711"/>
    <lineage>
        <taxon>Archaea</taxon>
        <taxon>Methanobacteriati</taxon>
        <taxon>Methanobacteriota</taxon>
        <taxon>Stenosarchaea group</taxon>
        <taxon>Halobacteria</taxon>
        <taxon>Halobacteriales</taxon>
        <taxon>Natronoarchaeaceae</taxon>
        <taxon>Natranaeroarchaeum</taxon>
    </lineage>
</organism>
<dbReference type="Pfam" id="PF13474">
    <property type="entry name" value="SnoaL_3"/>
    <property type="match status" value="1"/>
</dbReference>
<dbReference type="Proteomes" id="UP001202674">
    <property type="component" value="Unassembled WGS sequence"/>
</dbReference>
<dbReference type="SUPFAM" id="SSF54427">
    <property type="entry name" value="NTF2-like"/>
    <property type="match status" value="1"/>
</dbReference>
<dbReference type="Gene3D" id="3.10.450.50">
    <property type="match status" value="1"/>
</dbReference>
<dbReference type="RefSeq" id="WP_250596339.1">
    <property type="nucleotide sequence ID" value="NZ_JAKRVY010000004.1"/>
</dbReference>
<comment type="caution">
    <text evidence="2">The sequence shown here is derived from an EMBL/GenBank/DDBJ whole genome shotgun (WGS) entry which is preliminary data.</text>
</comment>
<dbReference type="EMBL" id="JAKRVY010000004">
    <property type="protein sequence ID" value="MCL9813722.1"/>
    <property type="molecule type" value="Genomic_DNA"/>
</dbReference>
<evidence type="ECO:0000313" key="2">
    <source>
        <dbReference type="EMBL" id="MCL9813722.1"/>
    </source>
</evidence>
<reference evidence="2 3" key="1">
    <citation type="journal article" date="2022" name="Syst. Appl. Microbiol.">
        <title>Natronocalculus amylovorans gen. nov., sp. nov., and Natranaeroarchaeum aerophilus sp. nov., dominant culturable amylolytic natronoarchaea from hypersaline soda lakes in southwestern Siberia.</title>
        <authorList>
            <person name="Sorokin D.Y."/>
            <person name="Elcheninov A.G."/>
            <person name="Khizhniak T.V."/>
            <person name="Koenen M."/>
            <person name="Bale N.J."/>
            <person name="Damste J.S.S."/>
            <person name="Kublanov I.V."/>
        </authorList>
    </citation>
    <scope>NUCLEOTIDE SEQUENCE [LARGE SCALE GENOMIC DNA]</scope>
    <source>
        <strain evidence="2 3">AArc-St1-1</strain>
    </source>
</reference>
<dbReference type="InterPro" id="IPR037401">
    <property type="entry name" value="SnoaL-like"/>
</dbReference>
<feature type="domain" description="SnoaL-like" evidence="1">
    <location>
        <begin position="5"/>
        <end position="121"/>
    </location>
</feature>
<evidence type="ECO:0000313" key="3">
    <source>
        <dbReference type="Proteomes" id="UP001202674"/>
    </source>
</evidence>
<name>A0AAE3FQH5_9EURY</name>
<proteinExistence type="predicted"/>
<accession>A0AAE3FQH5</accession>
<protein>
    <submittedName>
        <fullName evidence="2">Nuclear transport factor 2 family protein</fullName>
    </submittedName>
</protein>
<keyword evidence="3" id="KW-1185">Reference proteome</keyword>
<sequence>MSAETTVRKYYAAVRNGDPLGPYFADHPAAVKFGISEQLRGFEEITEALAEQTRTTEEWRVESTDLTVTEQESHAWFADFVDMAWTDTGTGERFSFESRWSGTLETQDGDWQFVSMHVSAPWEL</sequence>
<evidence type="ECO:0000259" key="1">
    <source>
        <dbReference type="Pfam" id="PF13474"/>
    </source>
</evidence>
<dbReference type="InterPro" id="IPR032710">
    <property type="entry name" value="NTF2-like_dom_sf"/>
</dbReference>
<dbReference type="AlphaFoldDB" id="A0AAE3FQH5"/>